<dbReference type="EMBL" id="CP109135">
    <property type="protein sequence ID" value="WSD14481.1"/>
    <property type="molecule type" value="Genomic_DNA"/>
</dbReference>
<keyword evidence="2" id="KW-1185">Reference proteome</keyword>
<protein>
    <submittedName>
        <fullName evidence="1">Uncharacterized protein</fullName>
    </submittedName>
</protein>
<name>A0ABZ1HAV9_STRPH</name>
<dbReference type="Proteomes" id="UP001340816">
    <property type="component" value="Chromosome"/>
</dbReference>
<gene>
    <name evidence="1" type="ORF">OHB35_15215</name>
</gene>
<accession>A0ABZ1HAV9</accession>
<evidence type="ECO:0000313" key="1">
    <source>
        <dbReference type="EMBL" id="WSD14481.1"/>
    </source>
</evidence>
<reference evidence="1 2" key="1">
    <citation type="submission" date="2022-10" db="EMBL/GenBank/DDBJ databases">
        <title>The complete genomes of actinobacterial strains from the NBC collection.</title>
        <authorList>
            <person name="Joergensen T.S."/>
            <person name="Alvarez Arevalo M."/>
            <person name="Sterndorff E.B."/>
            <person name="Faurdal D."/>
            <person name="Vuksanovic O."/>
            <person name="Mourched A.-S."/>
            <person name="Charusanti P."/>
            <person name="Shaw S."/>
            <person name="Blin K."/>
            <person name="Weber T."/>
        </authorList>
    </citation>
    <scope>NUCLEOTIDE SEQUENCE [LARGE SCALE GENOMIC DNA]</scope>
    <source>
        <strain evidence="1 2">NBC 01752</strain>
    </source>
</reference>
<evidence type="ECO:0000313" key="2">
    <source>
        <dbReference type="Proteomes" id="UP001340816"/>
    </source>
</evidence>
<sequence length="338" mass="36524">MLPHLSSAYGFARQGEVPAISTFDELHELGHFGPVCLSLIYKLVWEEARRLPVLAPAAGWQKADLEDLLGDFLADRIEPVTANLLALAKDDDSVGKLLRTSIRHWLIDRSRKTAVVSVGRSLEKVLSDSASFEMVLPGSEGAGRWRLANTTVQPWSGPLTPLVEAAYAVPNIKIPRWNSETRRAPIADRASIEAVIHAVLTAAAGSMEVAQLVEVFTNRFPVVLDPVVVSLPPDAGSVIAVDAHPSPEELVLECVDDTEDASRAEGIVSVLSPQERRTVPYLNSAGGIQTLLGCGRSQAYHHAARLREKLRQLVGDGDDVRSVGSEVIRLCGGAVETR</sequence>
<dbReference type="RefSeq" id="WP_326759126.1">
    <property type="nucleotide sequence ID" value="NZ_CP109135.1"/>
</dbReference>
<organism evidence="1 2">
    <name type="scientific">Streptomyces phaeochromogenes</name>
    <dbReference type="NCBI Taxonomy" id="1923"/>
    <lineage>
        <taxon>Bacteria</taxon>
        <taxon>Bacillati</taxon>
        <taxon>Actinomycetota</taxon>
        <taxon>Actinomycetes</taxon>
        <taxon>Kitasatosporales</taxon>
        <taxon>Streptomycetaceae</taxon>
        <taxon>Streptomyces</taxon>
        <taxon>Streptomyces phaeochromogenes group</taxon>
    </lineage>
</organism>
<proteinExistence type="predicted"/>